<dbReference type="GO" id="GO:0006357">
    <property type="term" value="P:regulation of transcription by RNA polymerase II"/>
    <property type="evidence" value="ECO:0007669"/>
    <property type="project" value="InterPro"/>
</dbReference>
<dbReference type="OrthoDB" id="2139771at2759"/>
<evidence type="ECO:0008006" key="6">
    <source>
        <dbReference type="Google" id="ProtNLM"/>
    </source>
</evidence>
<evidence type="ECO:0000259" key="3">
    <source>
        <dbReference type="Pfam" id="PF01858"/>
    </source>
</evidence>
<sequence length="625" mass="71132">MTIAVRDMCMGTPFADPEIDAFQIPDSDWTRYAQLLKALLCGRYGFAVGDYLVFEIEFAKRFLAPFTSSGKFHYRKTGPPINDFPWELFENSMEDGVKGFCEANFREIRDQYAMHVKMTNETVDGRIFLPGVRDVVPAKRTGRRDVATTKCTPSVRDLTKTLTLLSRTRTTSPMMITPIVQRRYNQLPPCPSERTTVALKEKFATLLSNDTHTNKLSNNAYVDIPISFQPVIVPWESTQVPVNERNLDQLSREDPGKVIWPLGIRLYRRFVNHVSYIYSRSRCSIPLQVVLQDVELHRALLVLALEVIRFVWKIETPSFGSIFEELNPAKLTFVISLDLITETDAYMPATVYARLKCLQDDVMEYLIWNDGTMQSLQELSDVFTGHSSSLSPLTSLYGEVFVREFNDARDVVRHRDRFLHVFMQKLKAFSAQRARAFCDRINIKIQEPESFVSRVVRCVEYVVVNFGGGLMENRHLDSIILCAVHAVSKVVQYVMPFKDLKTTYLKQMGSFREATDHIPFDGRAVGIVEFYNEAFVPIAKNWDALRPSQSFTPPGPSPKEKMQWSFSSPGSRGASSPMTPATKRLWNFAETPSKTPSPRANVCSPTFNLTVPTSSRRTPKLAPNT</sequence>
<keyword evidence="5" id="KW-1185">Reference proteome</keyword>
<dbReference type="AlphaFoldDB" id="A0A139AEC5"/>
<dbReference type="GO" id="GO:0000785">
    <property type="term" value="C:chromatin"/>
    <property type="evidence" value="ECO:0007669"/>
    <property type="project" value="TreeGrafter"/>
</dbReference>
<dbReference type="Pfam" id="PF01857">
    <property type="entry name" value="RB_B"/>
    <property type="match status" value="1"/>
</dbReference>
<dbReference type="GO" id="GO:0030154">
    <property type="term" value="P:cell differentiation"/>
    <property type="evidence" value="ECO:0007669"/>
    <property type="project" value="TreeGrafter"/>
</dbReference>
<dbReference type="InterPro" id="IPR036915">
    <property type="entry name" value="Cyclin-like_sf"/>
</dbReference>
<dbReference type="GO" id="GO:0005634">
    <property type="term" value="C:nucleus"/>
    <property type="evidence" value="ECO:0007669"/>
    <property type="project" value="InterPro"/>
</dbReference>
<feature type="compositionally biased region" description="Low complexity" evidence="1">
    <location>
        <begin position="565"/>
        <end position="577"/>
    </location>
</feature>
<dbReference type="Pfam" id="PF01858">
    <property type="entry name" value="RB_A"/>
    <property type="match status" value="1"/>
</dbReference>
<dbReference type="GO" id="GO:2000134">
    <property type="term" value="P:negative regulation of G1/S transition of mitotic cell cycle"/>
    <property type="evidence" value="ECO:0007669"/>
    <property type="project" value="TreeGrafter"/>
</dbReference>
<dbReference type="SUPFAM" id="SSF47954">
    <property type="entry name" value="Cyclin-like"/>
    <property type="match status" value="2"/>
</dbReference>
<feature type="domain" description="Retinoblastoma-associated protein B-box" evidence="2">
    <location>
        <begin position="419"/>
        <end position="517"/>
    </location>
</feature>
<feature type="compositionally biased region" description="Polar residues" evidence="1">
    <location>
        <begin position="590"/>
        <end position="616"/>
    </location>
</feature>
<dbReference type="PANTHER" id="PTHR13742">
    <property type="entry name" value="RETINOBLASTOMA-ASSOCIATED PROTEIN RB -RELATED"/>
    <property type="match status" value="1"/>
</dbReference>
<dbReference type="GO" id="GO:0005667">
    <property type="term" value="C:transcription regulator complex"/>
    <property type="evidence" value="ECO:0007669"/>
    <property type="project" value="TreeGrafter"/>
</dbReference>
<dbReference type="GO" id="GO:0000977">
    <property type="term" value="F:RNA polymerase II transcription regulatory region sequence-specific DNA binding"/>
    <property type="evidence" value="ECO:0007669"/>
    <property type="project" value="TreeGrafter"/>
</dbReference>
<dbReference type="EMBL" id="KQ965764">
    <property type="protein sequence ID" value="KXS15110.1"/>
    <property type="molecule type" value="Genomic_DNA"/>
</dbReference>
<name>A0A139AEC5_GONPJ</name>
<feature type="domain" description="Retinoblastoma-associated protein A-box" evidence="3">
    <location>
        <begin position="262"/>
        <end position="371"/>
    </location>
</feature>
<organism evidence="4 5">
    <name type="scientific">Gonapodya prolifera (strain JEL478)</name>
    <name type="common">Monoblepharis prolifera</name>
    <dbReference type="NCBI Taxonomy" id="1344416"/>
    <lineage>
        <taxon>Eukaryota</taxon>
        <taxon>Fungi</taxon>
        <taxon>Fungi incertae sedis</taxon>
        <taxon>Chytridiomycota</taxon>
        <taxon>Chytridiomycota incertae sedis</taxon>
        <taxon>Monoblepharidomycetes</taxon>
        <taxon>Monoblepharidales</taxon>
        <taxon>Gonapodyaceae</taxon>
        <taxon>Gonapodya</taxon>
    </lineage>
</organism>
<evidence type="ECO:0000259" key="2">
    <source>
        <dbReference type="Pfam" id="PF01857"/>
    </source>
</evidence>
<gene>
    <name evidence="4" type="ORF">M427DRAFT_329628</name>
</gene>
<dbReference type="InterPro" id="IPR002720">
    <property type="entry name" value="RB_A"/>
</dbReference>
<protein>
    <recommendedName>
        <fullName evidence="6">Retinoblastoma-associated protein A-box domain-containing protein</fullName>
    </recommendedName>
</protein>
<evidence type="ECO:0000313" key="4">
    <source>
        <dbReference type="EMBL" id="KXS15110.1"/>
    </source>
</evidence>
<proteinExistence type="predicted"/>
<evidence type="ECO:0000256" key="1">
    <source>
        <dbReference type="SAM" id="MobiDB-lite"/>
    </source>
</evidence>
<accession>A0A139AEC5</accession>
<dbReference type="InterPro" id="IPR002719">
    <property type="entry name" value="RB_B"/>
</dbReference>
<dbReference type="PANTHER" id="PTHR13742:SF17">
    <property type="entry name" value="RE32990P-RELATED"/>
    <property type="match status" value="1"/>
</dbReference>
<dbReference type="STRING" id="1344416.A0A139AEC5"/>
<dbReference type="Gene3D" id="1.10.472.10">
    <property type="entry name" value="Cyclin-like"/>
    <property type="match status" value="2"/>
</dbReference>
<dbReference type="InterPro" id="IPR028309">
    <property type="entry name" value="RB_fam"/>
</dbReference>
<evidence type="ECO:0000313" key="5">
    <source>
        <dbReference type="Proteomes" id="UP000070544"/>
    </source>
</evidence>
<reference evidence="4 5" key="1">
    <citation type="journal article" date="2015" name="Genome Biol. Evol.">
        <title>Phylogenomic analyses indicate that early fungi evolved digesting cell walls of algal ancestors of land plants.</title>
        <authorList>
            <person name="Chang Y."/>
            <person name="Wang S."/>
            <person name="Sekimoto S."/>
            <person name="Aerts A.L."/>
            <person name="Choi C."/>
            <person name="Clum A."/>
            <person name="LaButti K.M."/>
            <person name="Lindquist E.A."/>
            <person name="Yee Ngan C."/>
            <person name="Ohm R.A."/>
            <person name="Salamov A.A."/>
            <person name="Grigoriev I.V."/>
            <person name="Spatafora J.W."/>
            <person name="Berbee M.L."/>
        </authorList>
    </citation>
    <scope>NUCLEOTIDE SEQUENCE [LARGE SCALE GENOMIC DNA]</scope>
    <source>
        <strain evidence="4 5">JEL478</strain>
    </source>
</reference>
<dbReference type="Proteomes" id="UP000070544">
    <property type="component" value="Unassembled WGS sequence"/>
</dbReference>
<feature type="region of interest" description="Disordered" evidence="1">
    <location>
        <begin position="547"/>
        <end position="625"/>
    </location>
</feature>